<evidence type="ECO:0000256" key="1">
    <source>
        <dbReference type="SAM" id="MobiDB-lite"/>
    </source>
</evidence>
<sequence length="105" mass="11920">MKQRNQSVTSLPPSPDDERRSRMTKYLVIMAIRVTCLVLIFFIHEWWAVVFLAAGAILLPYFAVVVANVGTSWVNRAERPSAIEVYRPQVPPPGVGRENERGPRE</sequence>
<protein>
    <submittedName>
        <fullName evidence="3">DUF3099 domain-containing protein</fullName>
    </submittedName>
</protein>
<dbReference type="InterPro" id="IPR021449">
    <property type="entry name" value="DUF3099"/>
</dbReference>
<evidence type="ECO:0000313" key="3">
    <source>
        <dbReference type="EMBL" id="XDI03694.1"/>
    </source>
</evidence>
<keyword evidence="2" id="KW-0812">Transmembrane</keyword>
<keyword evidence="2" id="KW-0472">Membrane</keyword>
<evidence type="ECO:0000256" key="2">
    <source>
        <dbReference type="SAM" id="Phobius"/>
    </source>
</evidence>
<feature type="transmembrane region" description="Helical" evidence="2">
    <location>
        <begin position="26"/>
        <end position="43"/>
    </location>
</feature>
<feature type="compositionally biased region" description="Polar residues" evidence="1">
    <location>
        <begin position="1"/>
        <end position="11"/>
    </location>
</feature>
<accession>A0AB39BBA3</accession>
<reference evidence="3" key="1">
    <citation type="submission" date="2024-05" db="EMBL/GenBank/DDBJ databases">
        <title>Herbiconiux sp. A18JL235.</title>
        <authorList>
            <person name="Zhang G."/>
        </authorList>
    </citation>
    <scope>NUCLEOTIDE SEQUENCE</scope>
    <source>
        <strain evidence="3">A18JL235</strain>
    </source>
</reference>
<feature type="transmembrane region" description="Helical" evidence="2">
    <location>
        <begin position="49"/>
        <end position="69"/>
    </location>
</feature>
<organism evidence="3">
    <name type="scientific">Herbiconiux sp. A18JL235</name>
    <dbReference type="NCBI Taxonomy" id="3152363"/>
    <lineage>
        <taxon>Bacteria</taxon>
        <taxon>Bacillati</taxon>
        <taxon>Actinomycetota</taxon>
        <taxon>Actinomycetes</taxon>
        <taxon>Micrococcales</taxon>
        <taxon>Microbacteriaceae</taxon>
        <taxon>Herbiconiux</taxon>
    </lineage>
</organism>
<dbReference type="EMBL" id="CP162511">
    <property type="protein sequence ID" value="XDI03694.1"/>
    <property type="molecule type" value="Genomic_DNA"/>
</dbReference>
<keyword evidence="2" id="KW-1133">Transmembrane helix</keyword>
<feature type="region of interest" description="Disordered" evidence="1">
    <location>
        <begin position="1"/>
        <end position="20"/>
    </location>
</feature>
<name>A0AB39BBA3_9MICO</name>
<dbReference type="AlphaFoldDB" id="A0AB39BBA3"/>
<gene>
    <name evidence="3" type="ORF">ABFY20_10040</name>
</gene>
<dbReference type="Pfam" id="PF11298">
    <property type="entry name" value="DUF3099"/>
    <property type="match status" value="1"/>
</dbReference>
<dbReference type="RefSeq" id="WP_368496113.1">
    <property type="nucleotide sequence ID" value="NZ_CP162511.1"/>
</dbReference>
<proteinExistence type="predicted"/>